<dbReference type="SUPFAM" id="SSF81383">
    <property type="entry name" value="F-box domain"/>
    <property type="match status" value="1"/>
</dbReference>
<dbReference type="NCBIfam" id="TIGR01640">
    <property type="entry name" value="F_box_assoc_1"/>
    <property type="match status" value="1"/>
</dbReference>
<dbReference type="Gene3D" id="1.20.1280.50">
    <property type="match status" value="1"/>
</dbReference>
<protein>
    <submittedName>
        <fullName evidence="2">OLC1v1029757C1</fullName>
    </submittedName>
</protein>
<proteinExistence type="predicted"/>
<dbReference type="InterPro" id="IPR036047">
    <property type="entry name" value="F-box-like_dom_sf"/>
</dbReference>
<reference evidence="2" key="1">
    <citation type="submission" date="2023-03" db="EMBL/GenBank/DDBJ databases">
        <authorList>
            <person name="Julca I."/>
        </authorList>
    </citation>
    <scope>NUCLEOTIDE SEQUENCE</scope>
</reference>
<evidence type="ECO:0000313" key="3">
    <source>
        <dbReference type="Proteomes" id="UP001161247"/>
    </source>
</evidence>
<evidence type="ECO:0000259" key="1">
    <source>
        <dbReference type="PROSITE" id="PS50181"/>
    </source>
</evidence>
<dbReference type="CDD" id="cd22157">
    <property type="entry name" value="F-box_AtFBW1-like"/>
    <property type="match status" value="1"/>
</dbReference>
<dbReference type="PANTHER" id="PTHR31111">
    <property type="entry name" value="BNAA05G37150D PROTEIN-RELATED"/>
    <property type="match status" value="1"/>
</dbReference>
<sequence length="389" mass="44077">MLIPDELIWEVLRWLPVKSLMQFKCVSKTWLSVIKDLSFAKAYCGGYRGLLSGQPARFQPCNNRCLFYIGLDGGTATTHQILPYYILEHENRDQMILYTDVVNGLLCFYQGKHSWLCNVATREMMQLPSSTDSSEENNFLYHFGFDPINKHYKLLKTSLGSIEILTVGVDSYWRKVYSLPPVDISSQSACIGGVLCWIEKYEPVLVAFHLAEEKFIPIPSPVEPAEIDFYFNEGMDIPYVRLMKFGSSIIVTKEIDAEEDSGEILRYCRPDCDGHGSVESGGSWVDVLTQLRQMDIAGSSLNTLQIPTAVGVLPNGKMLIYDQKITFPADLYILDPVRRKQELIKVNASKELLDEYDCVCPIEIFGNCSYLEENILPLNYFISSGEIVS</sequence>
<dbReference type="SMART" id="SM00256">
    <property type="entry name" value="FBOX"/>
    <property type="match status" value="1"/>
</dbReference>
<keyword evidence="3" id="KW-1185">Reference proteome</keyword>
<evidence type="ECO:0000313" key="2">
    <source>
        <dbReference type="EMBL" id="CAI9094094.1"/>
    </source>
</evidence>
<feature type="domain" description="F-box" evidence="1">
    <location>
        <begin position="1"/>
        <end position="42"/>
    </location>
</feature>
<dbReference type="PANTHER" id="PTHR31111:SF138">
    <property type="entry name" value="F-BOX ASSOCIATED DOMAIN-CONTAINING PROTEIN"/>
    <property type="match status" value="1"/>
</dbReference>
<dbReference type="Pfam" id="PF08268">
    <property type="entry name" value="FBA_3"/>
    <property type="match status" value="1"/>
</dbReference>
<dbReference type="InterPro" id="IPR013187">
    <property type="entry name" value="F-box-assoc_dom_typ3"/>
</dbReference>
<organism evidence="2 3">
    <name type="scientific">Oldenlandia corymbosa var. corymbosa</name>
    <dbReference type="NCBI Taxonomy" id="529605"/>
    <lineage>
        <taxon>Eukaryota</taxon>
        <taxon>Viridiplantae</taxon>
        <taxon>Streptophyta</taxon>
        <taxon>Embryophyta</taxon>
        <taxon>Tracheophyta</taxon>
        <taxon>Spermatophyta</taxon>
        <taxon>Magnoliopsida</taxon>
        <taxon>eudicotyledons</taxon>
        <taxon>Gunneridae</taxon>
        <taxon>Pentapetalae</taxon>
        <taxon>asterids</taxon>
        <taxon>lamiids</taxon>
        <taxon>Gentianales</taxon>
        <taxon>Rubiaceae</taxon>
        <taxon>Rubioideae</taxon>
        <taxon>Spermacoceae</taxon>
        <taxon>Hedyotis-Oldenlandia complex</taxon>
        <taxon>Oldenlandia</taxon>
    </lineage>
</organism>
<dbReference type="InterPro" id="IPR017451">
    <property type="entry name" value="F-box-assoc_interact_dom"/>
</dbReference>
<dbReference type="Pfam" id="PF00646">
    <property type="entry name" value="F-box"/>
    <property type="match status" value="1"/>
</dbReference>
<dbReference type="AlphaFoldDB" id="A0AAV1CES1"/>
<accession>A0AAV1CES1</accession>
<dbReference type="InterPro" id="IPR001810">
    <property type="entry name" value="F-box_dom"/>
</dbReference>
<name>A0AAV1CES1_OLDCO</name>
<dbReference type="EMBL" id="OX459119">
    <property type="protein sequence ID" value="CAI9094094.1"/>
    <property type="molecule type" value="Genomic_DNA"/>
</dbReference>
<gene>
    <name evidence="2" type="ORF">OLC1_LOCUS5346</name>
</gene>
<dbReference type="Proteomes" id="UP001161247">
    <property type="component" value="Chromosome 2"/>
</dbReference>
<dbReference type="PROSITE" id="PS50181">
    <property type="entry name" value="FBOX"/>
    <property type="match status" value="1"/>
</dbReference>